<sequence length="936" mass="102301">MTTVNRPTNVKQKEADVNQKLQLYGIYSAFANGKVPSNKQIDVALNSAVASKALSSPSPKLSEEGRHLVADLRNVIEQAKVLLLTKNEGNLLQDFIYQTGQVSGGQTKLPGAPIDRNTAQQHGNQALEGLRTLGTLVLSNGQFRKLLSDASVLLRDIAGDAAQKTATKINPSEDALNQIDDPADDNTWHDVPNLSASNLKSQAKDQYNKQKPFSRNDVQNAAGDATQSAHPSGSRDPADAAALEAESRDQGTDSKMDPRAGANNAASNLRDQASANIPDETKDKARDGRDRTKNYMREKVPKERRDQTIFRLKKMIVEIQSHSDYQQSVETLLSLAEEYGGHSKNLSQQGAGTVKGAHSDTALTSAETDLKTLLERFANSTSADDLVDSINAVYRDADKDPELKGWFKSIDRYVRKCLKESGFIMQDRATEEWNELSDKGNFLLKERYRDHTNRVLDEFKFFGQQFDEDAQNHRFAESMQKLFNDLGNDQNGKPTFKPHLLKDLSTVIIPSIFESVRYVPVPRIEYTDPMIDAIIENLVIESDNLAPNSFEFSSDNYFRWGRKTVTSKNKSKVMVSVSGVQMDLKDVSYYVHKKQGFPSLKDTGVMDIFMGGSGFSFKIAMETADKSDRQHFFKINTVTVDIKSLTIKLKQSKHKTLFNLFRPLMFAVLRPAVGKVLEKLIKDQVHNADAKAYAIYQEADKAGRAAQNDPENAPNIYSRYVTAAQNNFTKKQQKAQDAAADKKANVAMTQMDSIFPEIKLPGGISSKATEYKQLAAKGDKWESPIFGIGSAAETRNLPTIAKVGRKPHNAASGGVKGAQNLEAGQSTFGQAQPRTEQGYGQSGQGYSQSGQGYSQGGQGYSQGGQGYGSTGQGYNQANGSSGFSSQVDQSFGNTTSANDYSLKNASGAANGGLTDGNVRSGHTTLGMSNPVLSGSA</sequence>
<evidence type="ECO:0000259" key="3">
    <source>
        <dbReference type="Pfam" id="PF19343"/>
    </source>
</evidence>
<dbReference type="Pfam" id="PF14613">
    <property type="entry name" value="HAM1_C"/>
    <property type="match status" value="1"/>
</dbReference>
<dbReference type="InterPro" id="IPR045967">
    <property type="entry name" value="HAM1-like_N"/>
</dbReference>
<reference evidence="4 5" key="1">
    <citation type="journal article" date="2020" name="Genomics">
        <title>Complete, high-quality genomes from long-read metagenomic sequencing of two wolf lichen thalli reveals enigmatic genome architecture.</title>
        <authorList>
            <person name="McKenzie S.K."/>
            <person name="Walston R.F."/>
            <person name="Allen J.L."/>
        </authorList>
    </citation>
    <scope>NUCLEOTIDE SEQUENCE [LARGE SCALE GENOMIC DNA]</scope>
    <source>
        <strain evidence="4">WasteWater2</strain>
    </source>
</reference>
<dbReference type="RefSeq" id="XP_037160960.1">
    <property type="nucleotide sequence ID" value="XM_037312166.1"/>
</dbReference>
<comment type="caution">
    <text evidence="4">The sequence shown here is derived from an EMBL/GenBank/DDBJ whole genome shotgun (WGS) entry which is preliminary data.</text>
</comment>
<feature type="compositionally biased region" description="Basic and acidic residues" evidence="1">
    <location>
        <begin position="245"/>
        <end position="258"/>
    </location>
</feature>
<organism evidence="4 5">
    <name type="scientific">Letharia columbiana</name>
    <dbReference type="NCBI Taxonomy" id="112416"/>
    <lineage>
        <taxon>Eukaryota</taxon>
        <taxon>Fungi</taxon>
        <taxon>Dikarya</taxon>
        <taxon>Ascomycota</taxon>
        <taxon>Pezizomycotina</taxon>
        <taxon>Lecanoromycetes</taxon>
        <taxon>OSLEUM clade</taxon>
        <taxon>Lecanoromycetidae</taxon>
        <taxon>Lecanorales</taxon>
        <taxon>Lecanorineae</taxon>
        <taxon>Parmeliaceae</taxon>
        <taxon>Letharia</taxon>
    </lineage>
</organism>
<keyword evidence="5" id="KW-1185">Reference proteome</keyword>
<dbReference type="GO" id="GO:0008289">
    <property type="term" value="F:lipid binding"/>
    <property type="evidence" value="ECO:0007669"/>
    <property type="project" value="InterPro"/>
</dbReference>
<dbReference type="Pfam" id="PF19343">
    <property type="entry name" value="HAM1_N"/>
    <property type="match status" value="1"/>
</dbReference>
<feature type="domain" description="HAM1-like N-terminal" evidence="3">
    <location>
        <begin position="3"/>
        <end position="628"/>
    </location>
</feature>
<feature type="region of interest" description="Disordered" evidence="1">
    <location>
        <begin position="829"/>
        <end position="936"/>
    </location>
</feature>
<feature type="compositionally biased region" description="Basic and acidic residues" evidence="1">
    <location>
        <begin position="279"/>
        <end position="296"/>
    </location>
</feature>
<evidence type="ECO:0000259" key="2">
    <source>
        <dbReference type="Pfam" id="PF14613"/>
    </source>
</evidence>
<feature type="compositionally biased region" description="Polar residues" evidence="1">
    <location>
        <begin position="209"/>
        <end position="231"/>
    </location>
</feature>
<evidence type="ECO:0000313" key="5">
    <source>
        <dbReference type="Proteomes" id="UP000578531"/>
    </source>
</evidence>
<feature type="compositionally biased region" description="Polar residues" evidence="1">
    <location>
        <begin position="875"/>
        <end position="904"/>
    </location>
</feature>
<dbReference type="PANTHER" id="PTHR31138">
    <property type="entry name" value="CHROMOSOME 19, WHOLE GENOME SHOTGUN SEQUENCE"/>
    <property type="match status" value="1"/>
</dbReference>
<gene>
    <name evidence="4" type="ORF">HO173_010280</name>
</gene>
<feature type="domain" description="HAM1-like C-terminal" evidence="2">
    <location>
        <begin position="640"/>
        <end position="798"/>
    </location>
</feature>
<dbReference type="InterPro" id="IPR017943">
    <property type="entry name" value="Bactericidal_perm-incr_a/b_dom"/>
</dbReference>
<name>A0A8H6L127_9LECA</name>
<dbReference type="Gene3D" id="3.15.10.10">
    <property type="entry name" value="Bactericidal permeability-increasing protein, domain 1"/>
    <property type="match status" value="1"/>
</dbReference>
<dbReference type="Proteomes" id="UP000578531">
    <property type="component" value="Unassembled WGS sequence"/>
</dbReference>
<protein>
    <submittedName>
        <fullName evidence="4">Uncharacterized protein</fullName>
    </submittedName>
</protein>
<feature type="compositionally biased region" description="Gly residues" evidence="1">
    <location>
        <begin position="853"/>
        <end position="871"/>
    </location>
</feature>
<dbReference type="InterPro" id="IPR027842">
    <property type="entry name" value="HAM1-like_C"/>
</dbReference>
<feature type="region of interest" description="Disordered" evidence="1">
    <location>
        <begin position="168"/>
        <end position="296"/>
    </location>
</feature>
<feature type="compositionally biased region" description="Polar residues" evidence="1">
    <location>
        <begin position="264"/>
        <end position="275"/>
    </location>
</feature>
<dbReference type="GeneID" id="59291927"/>
<evidence type="ECO:0000256" key="1">
    <source>
        <dbReference type="SAM" id="MobiDB-lite"/>
    </source>
</evidence>
<proteinExistence type="predicted"/>
<accession>A0A8H6L127</accession>
<feature type="compositionally biased region" description="Polar residues" evidence="1">
    <location>
        <begin position="920"/>
        <end position="936"/>
    </location>
</feature>
<dbReference type="AlphaFoldDB" id="A0A8H6L127"/>
<dbReference type="SUPFAM" id="SSF55394">
    <property type="entry name" value="Bactericidal permeability-increasing protein, BPI"/>
    <property type="match status" value="1"/>
</dbReference>
<dbReference type="EMBL" id="JACCJC010000056">
    <property type="protein sequence ID" value="KAF6231528.1"/>
    <property type="molecule type" value="Genomic_DNA"/>
</dbReference>
<dbReference type="PANTHER" id="PTHR31138:SF1">
    <property type="entry name" value="PDZ DOMAIN-CONTAINING PROTEIN"/>
    <property type="match status" value="1"/>
</dbReference>
<evidence type="ECO:0000313" key="4">
    <source>
        <dbReference type="EMBL" id="KAF6231528.1"/>
    </source>
</evidence>
<dbReference type="OrthoDB" id="19394at2759"/>